<dbReference type="Proteomes" id="UP000324705">
    <property type="component" value="Chromosome 1A"/>
</dbReference>
<dbReference type="Gramene" id="TRITD1Av1G001480.1">
    <property type="protein sequence ID" value="TRITD1Av1G001480.1"/>
    <property type="gene ID" value="TRITD1Av1G001480"/>
</dbReference>
<name>A0A9R0ULX1_TRITD</name>
<proteinExistence type="predicted"/>
<evidence type="ECO:0000256" key="1">
    <source>
        <dbReference type="SAM" id="MobiDB-lite"/>
    </source>
</evidence>
<organism evidence="2 3">
    <name type="scientific">Triticum turgidum subsp. durum</name>
    <name type="common">Durum wheat</name>
    <name type="synonym">Triticum durum</name>
    <dbReference type="NCBI Taxonomy" id="4567"/>
    <lineage>
        <taxon>Eukaryota</taxon>
        <taxon>Viridiplantae</taxon>
        <taxon>Streptophyta</taxon>
        <taxon>Embryophyta</taxon>
        <taxon>Tracheophyta</taxon>
        <taxon>Spermatophyta</taxon>
        <taxon>Magnoliopsida</taxon>
        <taxon>Liliopsida</taxon>
        <taxon>Poales</taxon>
        <taxon>Poaceae</taxon>
        <taxon>BOP clade</taxon>
        <taxon>Pooideae</taxon>
        <taxon>Triticodae</taxon>
        <taxon>Triticeae</taxon>
        <taxon>Triticinae</taxon>
        <taxon>Triticum</taxon>
    </lineage>
</organism>
<keyword evidence="3" id="KW-1185">Reference proteome</keyword>
<feature type="region of interest" description="Disordered" evidence="1">
    <location>
        <begin position="104"/>
        <end position="128"/>
    </location>
</feature>
<dbReference type="AlphaFoldDB" id="A0A9R0ULX1"/>
<accession>A0A9R0ULX1</accession>
<evidence type="ECO:0000313" key="2">
    <source>
        <dbReference type="EMBL" id="VAH00108.1"/>
    </source>
</evidence>
<feature type="compositionally biased region" description="Pro residues" evidence="1">
    <location>
        <begin position="104"/>
        <end position="114"/>
    </location>
</feature>
<dbReference type="EMBL" id="LT934111">
    <property type="protein sequence ID" value="VAH00108.1"/>
    <property type="molecule type" value="Genomic_DNA"/>
</dbReference>
<evidence type="ECO:0000313" key="3">
    <source>
        <dbReference type="Proteomes" id="UP000324705"/>
    </source>
</evidence>
<sequence>MSHVCIHSSHLNHKRMHISSFFREKAKSNVLGSVDEWKVKLFKHELPLEREASYSRDTGSCNQRRRSKNQYSMFRQRIWRLPEVLSGRGARSLSFLTAPPPFPSPPVVSEPWPPRAAAEPSVASPCRVPSYERSPCLSLTGFYASP</sequence>
<reference evidence="2 3" key="1">
    <citation type="submission" date="2017-09" db="EMBL/GenBank/DDBJ databases">
        <authorList>
            <consortium name="International Durum Wheat Genome Sequencing Consortium (IDWGSC)"/>
            <person name="Milanesi L."/>
        </authorList>
    </citation>
    <scope>NUCLEOTIDE SEQUENCE [LARGE SCALE GENOMIC DNA]</scope>
    <source>
        <strain evidence="3">cv. Svevo</strain>
    </source>
</reference>
<gene>
    <name evidence="2" type="ORF">TRITD_1Av1G001480</name>
</gene>
<protein>
    <submittedName>
        <fullName evidence="2">Uncharacterized protein</fullName>
    </submittedName>
</protein>